<proteinExistence type="predicted"/>
<reference evidence="3" key="1">
    <citation type="submission" date="2018-06" db="EMBL/GenBank/DDBJ databases">
        <authorList>
            <consortium name="Pathogen Informatics"/>
        </authorList>
    </citation>
    <scope>NUCLEOTIDE SEQUENCE [LARGE SCALE GENOMIC DNA]</scope>
    <source>
        <strain evidence="3">NCTC10124</strain>
    </source>
</reference>
<dbReference type="AlphaFoldDB" id="A0A3B0P8L4"/>
<dbReference type="Pfam" id="PF04560">
    <property type="entry name" value="RNA_pol_Rpb2_7"/>
    <property type="match status" value="1"/>
</dbReference>
<dbReference type="GO" id="GO:0003677">
    <property type="term" value="F:DNA binding"/>
    <property type="evidence" value="ECO:0007669"/>
    <property type="project" value="InterPro"/>
</dbReference>
<organism evidence="2 3">
    <name type="scientific">Mycoplasmopsis synoviae</name>
    <name type="common">Mycoplasma synoviae</name>
    <dbReference type="NCBI Taxonomy" id="2109"/>
    <lineage>
        <taxon>Bacteria</taxon>
        <taxon>Bacillati</taxon>
        <taxon>Mycoplasmatota</taxon>
        <taxon>Mycoplasmoidales</taxon>
        <taxon>Metamycoplasmataceae</taxon>
        <taxon>Mycoplasmopsis</taxon>
    </lineage>
</organism>
<accession>A0A3B0P8L4</accession>
<dbReference type="GO" id="GO:0006351">
    <property type="term" value="P:DNA-templated transcription"/>
    <property type="evidence" value="ECO:0007669"/>
    <property type="project" value="InterPro"/>
</dbReference>
<gene>
    <name evidence="2" type="primary">rpoB_1</name>
    <name evidence="2" type="ORF">NCTC10124_01049</name>
</gene>
<keyword evidence="2" id="KW-0548">Nucleotidyltransferase</keyword>
<evidence type="ECO:0000313" key="3">
    <source>
        <dbReference type="Proteomes" id="UP000259328"/>
    </source>
</evidence>
<dbReference type="EC" id="2.7.7.6" evidence="2"/>
<dbReference type="Proteomes" id="UP000259328">
    <property type="component" value="Chromosome"/>
</dbReference>
<keyword evidence="2" id="KW-0808">Transferase</keyword>
<feature type="domain" description="RNA polymerase Rpb2" evidence="1">
    <location>
        <begin position="1"/>
        <end position="53"/>
    </location>
</feature>
<protein>
    <submittedName>
        <fullName evidence="2">DNA-directed RNA polymerase subunit beta</fullName>
        <ecNumber evidence="2">2.7.7.6</ecNumber>
    </submittedName>
</protein>
<keyword evidence="2" id="KW-0804">Transcription</keyword>
<dbReference type="EMBL" id="LS991953">
    <property type="protein sequence ID" value="SYV93312.1"/>
    <property type="molecule type" value="Genomic_DNA"/>
</dbReference>
<evidence type="ECO:0000313" key="2">
    <source>
        <dbReference type="EMBL" id="SYV93312.1"/>
    </source>
</evidence>
<dbReference type="InterPro" id="IPR007641">
    <property type="entry name" value="RNA_pol_Rpb2_7"/>
</dbReference>
<dbReference type="GO" id="GO:0003899">
    <property type="term" value="F:DNA-directed RNA polymerase activity"/>
    <property type="evidence" value="ECO:0007669"/>
    <property type="project" value="UniProtKB-EC"/>
</dbReference>
<sequence length="75" mass="8494">MQEILTYKSDDIYSRNLVYKALVNDSAIPNPGMPESFNVLSNELKGLLMKLGITETESNSDELIQHFDHLGVEHE</sequence>
<evidence type="ECO:0000259" key="1">
    <source>
        <dbReference type="Pfam" id="PF04560"/>
    </source>
</evidence>
<keyword evidence="2" id="KW-0240">DNA-directed RNA polymerase</keyword>
<dbReference type="SUPFAM" id="SSF64484">
    <property type="entry name" value="beta and beta-prime subunits of DNA dependent RNA-polymerase"/>
    <property type="match status" value="1"/>
</dbReference>
<name>A0A3B0P8L4_MYCSY</name>
<dbReference type="GO" id="GO:0000428">
    <property type="term" value="C:DNA-directed RNA polymerase complex"/>
    <property type="evidence" value="ECO:0007669"/>
    <property type="project" value="UniProtKB-KW"/>
</dbReference>